<name>A0A6P4HQU6_DROKI</name>
<evidence type="ECO:0000256" key="10">
    <source>
        <dbReference type="SAM" id="MobiDB-lite"/>
    </source>
</evidence>
<dbReference type="CDD" id="cd20343">
    <property type="entry name" value="BRcat_RBR_HHARI-like"/>
    <property type="match status" value="1"/>
</dbReference>
<evidence type="ECO:0000256" key="1">
    <source>
        <dbReference type="ARBA" id="ARBA00001798"/>
    </source>
</evidence>
<keyword evidence="6" id="KW-0677">Repeat</keyword>
<evidence type="ECO:0000313" key="13">
    <source>
        <dbReference type="RefSeq" id="XP_017018316.1"/>
    </source>
</evidence>
<evidence type="ECO:0000256" key="2">
    <source>
        <dbReference type="ARBA" id="ARBA00005884"/>
    </source>
</evidence>
<accession>A0A6P4HQU6</accession>
<keyword evidence="9" id="KW-0862">Zinc</keyword>
<protein>
    <recommendedName>
        <fullName evidence="3">RBR-type E3 ubiquitin transferase</fullName>
        <ecNumber evidence="3">2.3.2.31</ecNumber>
    </recommendedName>
</protein>
<dbReference type="Pfam" id="PF19422">
    <property type="entry name" value="Ariadne"/>
    <property type="match status" value="1"/>
</dbReference>
<evidence type="ECO:0000256" key="8">
    <source>
        <dbReference type="ARBA" id="ARBA00022786"/>
    </source>
</evidence>
<evidence type="ECO:0000256" key="7">
    <source>
        <dbReference type="ARBA" id="ARBA00022771"/>
    </source>
</evidence>
<dbReference type="SMART" id="SM00647">
    <property type="entry name" value="IBR"/>
    <property type="match status" value="2"/>
</dbReference>
<keyword evidence="5" id="KW-0479">Metal-binding</keyword>
<comment type="similarity">
    <text evidence="2">Belongs to the RBR family. Ariadne subfamily.</text>
</comment>
<dbReference type="InterPro" id="IPR048962">
    <property type="entry name" value="ARIH1-like_UBL"/>
</dbReference>
<evidence type="ECO:0000256" key="3">
    <source>
        <dbReference type="ARBA" id="ARBA00012251"/>
    </source>
</evidence>
<dbReference type="InterPro" id="IPR031127">
    <property type="entry name" value="E3_UB_ligase_RBR"/>
</dbReference>
<evidence type="ECO:0000313" key="12">
    <source>
        <dbReference type="Proteomes" id="UP001652661"/>
    </source>
</evidence>
<dbReference type="EC" id="2.3.2.31" evidence="3"/>
<dbReference type="Gene3D" id="3.30.40.10">
    <property type="entry name" value="Zinc/RING finger domain, C3HC4 (zinc finger)"/>
    <property type="match status" value="1"/>
</dbReference>
<reference evidence="13 14" key="1">
    <citation type="submission" date="2025-04" db="UniProtKB">
        <authorList>
            <consortium name="RefSeq"/>
        </authorList>
    </citation>
    <scope>IDENTIFICATION</scope>
</reference>
<dbReference type="GO" id="GO:0061630">
    <property type="term" value="F:ubiquitin protein ligase activity"/>
    <property type="evidence" value="ECO:0007669"/>
    <property type="project" value="UniProtKB-EC"/>
</dbReference>
<dbReference type="GO" id="GO:0008270">
    <property type="term" value="F:zinc ion binding"/>
    <property type="evidence" value="ECO:0007669"/>
    <property type="project" value="UniProtKB-KW"/>
</dbReference>
<dbReference type="InterPro" id="IPR013083">
    <property type="entry name" value="Znf_RING/FYVE/PHD"/>
</dbReference>
<evidence type="ECO:0000256" key="9">
    <source>
        <dbReference type="ARBA" id="ARBA00022833"/>
    </source>
</evidence>
<evidence type="ECO:0000256" key="4">
    <source>
        <dbReference type="ARBA" id="ARBA00022679"/>
    </source>
</evidence>
<dbReference type="PANTHER" id="PTHR11685">
    <property type="entry name" value="RBR FAMILY RING FINGER AND IBR DOMAIN-CONTAINING"/>
    <property type="match status" value="1"/>
</dbReference>
<dbReference type="GeneID" id="108071897"/>
<feature type="domain" description="RING-type" evidence="11">
    <location>
        <begin position="134"/>
        <end position="342"/>
    </location>
</feature>
<gene>
    <name evidence="13 14" type="primary">LOC108071897</name>
</gene>
<dbReference type="SUPFAM" id="SSF57850">
    <property type="entry name" value="RING/U-box"/>
    <property type="match status" value="3"/>
</dbReference>
<dbReference type="GO" id="GO:0016567">
    <property type="term" value="P:protein ubiquitination"/>
    <property type="evidence" value="ECO:0007669"/>
    <property type="project" value="InterPro"/>
</dbReference>
<evidence type="ECO:0000256" key="6">
    <source>
        <dbReference type="ARBA" id="ARBA00022737"/>
    </source>
</evidence>
<dbReference type="AlphaFoldDB" id="A0A6P4HQU6"/>
<comment type="catalytic activity">
    <reaction evidence="1">
        <text>[E2 ubiquitin-conjugating enzyme]-S-ubiquitinyl-L-cysteine + [acceptor protein]-L-lysine = [E2 ubiquitin-conjugating enzyme]-L-cysteine + [acceptor protein]-N(6)-ubiquitinyl-L-lysine.</text>
        <dbReference type="EC" id="2.3.2.31"/>
    </reaction>
</comment>
<dbReference type="InterPro" id="IPR045840">
    <property type="entry name" value="Ariadne"/>
</dbReference>
<dbReference type="Proteomes" id="UP001652661">
    <property type="component" value="Chromosome 3L"/>
</dbReference>
<keyword evidence="12" id="KW-1185">Reference proteome</keyword>
<keyword evidence="7" id="KW-0863">Zinc-finger</keyword>
<feature type="compositionally biased region" description="Polar residues" evidence="10">
    <location>
        <begin position="9"/>
        <end position="23"/>
    </location>
</feature>
<evidence type="ECO:0000256" key="5">
    <source>
        <dbReference type="ARBA" id="ARBA00022723"/>
    </source>
</evidence>
<dbReference type="Pfam" id="PF22191">
    <property type="entry name" value="IBR_1"/>
    <property type="match status" value="1"/>
</dbReference>
<proteinExistence type="inferred from homology"/>
<evidence type="ECO:0000313" key="14">
    <source>
        <dbReference type="RefSeq" id="XP_017018317.1"/>
    </source>
</evidence>
<dbReference type="RefSeq" id="XP_017018317.1">
    <property type="nucleotide sequence ID" value="XM_017162828.1"/>
</dbReference>
<dbReference type="PROSITE" id="PS51873">
    <property type="entry name" value="TRIAD"/>
    <property type="match status" value="1"/>
</dbReference>
<dbReference type="Gene3D" id="1.20.120.1750">
    <property type="match status" value="1"/>
</dbReference>
<dbReference type="InterPro" id="IPR044066">
    <property type="entry name" value="TRIAD_supradom"/>
</dbReference>
<feature type="region of interest" description="Disordered" evidence="10">
    <location>
        <begin position="1"/>
        <end position="41"/>
    </location>
</feature>
<sequence>MSSNDKTEASPSFIGNESPSQPIAGNWDSEEETDIVSPETPCQHVEPDDFVYKVLSVYQIVQHQRDIIDEVNNVLNLSPPVARTILNHFNWDKERLLENYFESTPHEFFQRAQVLNPFEIDIPSPPEAYNPSLDDLACEICFCSDLEHFGLGCGHNYCVECWKQYLVNKTCSEGLTHTITCPAANCNILVDYATYLALVDDLKVVERYKQLTANTFVKCNTLMRWCPAPNCSYVIEANYMGPKAVECKCGHQFCFSCGENWHEPVACNLLKNWLSIIEDPETTNWIYHNTKKCPQCQVSIQKFGGCEHMVCRNLSCLYQFCWLCLQPWRWHSLDWFRCRLFAEAAERRARLEQENSSDTRVRVQYYKDCYISHMQSMKKERKLYAEIQAKINDKELGIRWIEVQFLRDAIDAMCQCRSILMYSYVFAFYLKNNNQKEIFEYNQKDLETATDRISECLQQEITVENLYDIKKKVIELSQYCQQRRHVLLSYVREGNEKGWWDCKEATLPSPF</sequence>
<dbReference type="Pfam" id="PF21235">
    <property type="entry name" value="UBA_ARI1"/>
    <property type="match status" value="1"/>
</dbReference>
<organism evidence="12 14">
    <name type="scientific">Drosophila kikkawai</name>
    <name type="common">Fruit fly</name>
    <dbReference type="NCBI Taxonomy" id="30033"/>
    <lineage>
        <taxon>Eukaryota</taxon>
        <taxon>Metazoa</taxon>
        <taxon>Ecdysozoa</taxon>
        <taxon>Arthropoda</taxon>
        <taxon>Hexapoda</taxon>
        <taxon>Insecta</taxon>
        <taxon>Pterygota</taxon>
        <taxon>Neoptera</taxon>
        <taxon>Endopterygota</taxon>
        <taxon>Diptera</taxon>
        <taxon>Brachycera</taxon>
        <taxon>Muscomorpha</taxon>
        <taxon>Ephydroidea</taxon>
        <taxon>Drosophilidae</taxon>
        <taxon>Drosophila</taxon>
        <taxon>Sophophora</taxon>
    </lineage>
</organism>
<dbReference type="RefSeq" id="XP_017018316.1">
    <property type="nucleotide sequence ID" value="XM_017162827.1"/>
</dbReference>
<evidence type="ECO:0000259" key="11">
    <source>
        <dbReference type="PROSITE" id="PS51873"/>
    </source>
</evidence>
<dbReference type="FunFam" id="1.20.120.1750:FF:000002">
    <property type="entry name" value="RBR-type E3 ubiquitin transferase"/>
    <property type="match status" value="1"/>
</dbReference>
<keyword evidence="4" id="KW-0808">Transferase</keyword>
<dbReference type="Pfam" id="PF01485">
    <property type="entry name" value="IBR"/>
    <property type="match status" value="1"/>
</dbReference>
<keyword evidence="8" id="KW-0833">Ubl conjugation pathway</keyword>
<dbReference type="InterPro" id="IPR002867">
    <property type="entry name" value="IBR_dom"/>
</dbReference>
<dbReference type="FunFam" id="3.30.40.10:FF:000019">
    <property type="entry name" value="RBR-type E3 ubiquitin transferase"/>
    <property type="match status" value="1"/>
</dbReference>
<dbReference type="OrthoDB" id="10009520at2759"/>